<reference evidence="2 3" key="1">
    <citation type="submission" date="2018-02" db="EMBL/GenBank/DDBJ databases">
        <title>A novel lanthanide dependent methylotroph, Methylotenera sp. La3113.</title>
        <authorList>
            <person name="Lv H."/>
            <person name="Tani A."/>
        </authorList>
    </citation>
    <scope>NUCLEOTIDE SEQUENCE [LARGE SCALE GENOMIC DNA]</scope>
    <source>
        <strain evidence="2 3">La3113</strain>
    </source>
</reference>
<keyword evidence="3" id="KW-1185">Reference proteome</keyword>
<feature type="transmembrane region" description="Helical" evidence="1">
    <location>
        <begin position="20"/>
        <end position="43"/>
    </location>
</feature>
<dbReference type="AlphaFoldDB" id="A0A4Y9VR29"/>
<keyword evidence="1" id="KW-0472">Membrane</keyword>
<proteinExistence type="predicted"/>
<dbReference type="Proteomes" id="UP000297706">
    <property type="component" value="Unassembled WGS sequence"/>
</dbReference>
<organism evidence="2 3">
    <name type="scientific">Methylotenera oryzisoli</name>
    <dbReference type="NCBI Taxonomy" id="2080758"/>
    <lineage>
        <taxon>Bacteria</taxon>
        <taxon>Pseudomonadati</taxon>
        <taxon>Pseudomonadota</taxon>
        <taxon>Betaproteobacteria</taxon>
        <taxon>Nitrosomonadales</taxon>
        <taxon>Methylophilaceae</taxon>
        <taxon>Methylotenera</taxon>
    </lineage>
</organism>
<keyword evidence="1" id="KW-1133">Transmembrane helix</keyword>
<evidence type="ECO:0008006" key="4">
    <source>
        <dbReference type="Google" id="ProtNLM"/>
    </source>
</evidence>
<gene>
    <name evidence="2" type="ORF">C3Y98_04730</name>
</gene>
<keyword evidence="1" id="KW-0812">Transmembrane</keyword>
<sequence length="122" mass="13285">MPDPITHAASPLAIATLSTAASFLFDLPLGVVITAVGGAYWAVYRNKSLKVGRSILLIIGATLIAVTLVHGVTWMFDTLLNMKDIPQRPVAFLLGFAVIDKPFRDSLIAWAKSKFDFLQVQK</sequence>
<accession>A0A4Y9VR29</accession>
<evidence type="ECO:0000313" key="2">
    <source>
        <dbReference type="EMBL" id="TFW71414.1"/>
    </source>
</evidence>
<evidence type="ECO:0000256" key="1">
    <source>
        <dbReference type="SAM" id="Phobius"/>
    </source>
</evidence>
<dbReference type="RefSeq" id="WP_135276961.1">
    <property type="nucleotide sequence ID" value="NZ_PQVH01000008.1"/>
</dbReference>
<protein>
    <recommendedName>
        <fullName evidence="4">Phage holin</fullName>
    </recommendedName>
</protein>
<comment type="caution">
    <text evidence="2">The sequence shown here is derived from an EMBL/GenBank/DDBJ whole genome shotgun (WGS) entry which is preliminary data.</text>
</comment>
<evidence type="ECO:0000313" key="3">
    <source>
        <dbReference type="Proteomes" id="UP000297706"/>
    </source>
</evidence>
<name>A0A4Y9VR29_9PROT</name>
<feature type="transmembrane region" description="Helical" evidence="1">
    <location>
        <begin position="55"/>
        <end position="76"/>
    </location>
</feature>
<dbReference type="EMBL" id="PQVH01000008">
    <property type="protein sequence ID" value="TFW71414.1"/>
    <property type="molecule type" value="Genomic_DNA"/>
</dbReference>